<evidence type="ECO:0000256" key="2">
    <source>
        <dbReference type="SAM" id="Phobius"/>
    </source>
</evidence>
<keyword evidence="2" id="KW-0472">Membrane</keyword>
<proteinExistence type="predicted"/>
<sequence length="128" mass="14009">MAEHAEETTNDQAAETTRTTRRPAVDWRRGRDQAAGLIAGLVRWVGLVFAAILVIDVIFVVASANPDNGIVSWIRGWADTLAIGFRDLFEPSDAKLRVLVNYGTAALFWLIVSSILSRLVRRVTGSTG</sequence>
<protein>
    <recommendedName>
        <fullName evidence="5">YGGT family protein</fullName>
    </recommendedName>
</protein>
<feature type="region of interest" description="Disordered" evidence="1">
    <location>
        <begin position="1"/>
        <end position="24"/>
    </location>
</feature>
<feature type="transmembrane region" description="Helical" evidence="2">
    <location>
        <begin position="99"/>
        <end position="120"/>
    </location>
</feature>
<name>A0ABW5FY37_9PSEU</name>
<keyword evidence="2" id="KW-1133">Transmembrane helix</keyword>
<evidence type="ECO:0000256" key="1">
    <source>
        <dbReference type="SAM" id="MobiDB-lite"/>
    </source>
</evidence>
<accession>A0ABW5FY37</accession>
<reference evidence="4" key="1">
    <citation type="journal article" date="2019" name="Int. J. Syst. Evol. Microbiol.">
        <title>The Global Catalogue of Microorganisms (GCM) 10K type strain sequencing project: providing services to taxonomists for standard genome sequencing and annotation.</title>
        <authorList>
            <consortium name="The Broad Institute Genomics Platform"/>
            <consortium name="The Broad Institute Genome Sequencing Center for Infectious Disease"/>
            <person name="Wu L."/>
            <person name="Ma J."/>
        </authorList>
    </citation>
    <scope>NUCLEOTIDE SEQUENCE [LARGE SCALE GENOMIC DNA]</scope>
    <source>
        <strain evidence="4">CGMCC 4.7645</strain>
    </source>
</reference>
<evidence type="ECO:0008006" key="5">
    <source>
        <dbReference type="Google" id="ProtNLM"/>
    </source>
</evidence>
<gene>
    <name evidence="3" type="ORF">ACFSXZ_15005</name>
</gene>
<keyword evidence="2" id="KW-0812">Transmembrane</keyword>
<keyword evidence="4" id="KW-1185">Reference proteome</keyword>
<evidence type="ECO:0000313" key="4">
    <source>
        <dbReference type="Proteomes" id="UP001597417"/>
    </source>
</evidence>
<dbReference type="Proteomes" id="UP001597417">
    <property type="component" value="Unassembled WGS sequence"/>
</dbReference>
<dbReference type="EMBL" id="JBHUKR010000007">
    <property type="protein sequence ID" value="MFD2417636.1"/>
    <property type="molecule type" value="Genomic_DNA"/>
</dbReference>
<feature type="transmembrane region" description="Helical" evidence="2">
    <location>
        <begin position="37"/>
        <end position="62"/>
    </location>
</feature>
<evidence type="ECO:0000313" key="3">
    <source>
        <dbReference type="EMBL" id="MFD2417636.1"/>
    </source>
</evidence>
<dbReference type="RefSeq" id="WP_378265548.1">
    <property type="nucleotide sequence ID" value="NZ_JBHUKR010000007.1"/>
</dbReference>
<comment type="caution">
    <text evidence="3">The sequence shown here is derived from an EMBL/GenBank/DDBJ whole genome shotgun (WGS) entry which is preliminary data.</text>
</comment>
<organism evidence="3 4">
    <name type="scientific">Amycolatopsis pigmentata</name>
    <dbReference type="NCBI Taxonomy" id="450801"/>
    <lineage>
        <taxon>Bacteria</taxon>
        <taxon>Bacillati</taxon>
        <taxon>Actinomycetota</taxon>
        <taxon>Actinomycetes</taxon>
        <taxon>Pseudonocardiales</taxon>
        <taxon>Pseudonocardiaceae</taxon>
        <taxon>Amycolatopsis</taxon>
    </lineage>
</organism>